<keyword evidence="3" id="KW-1185">Reference proteome</keyword>
<dbReference type="Pfam" id="PF02585">
    <property type="entry name" value="PIG-L"/>
    <property type="match status" value="1"/>
</dbReference>
<name>A0A1B3XNH6_9BACI</name>
<dbReference type="GO" id="GO:0016811">
    <property type="term" value="F:hydrolase activity, acting on carbon-nitrogen (but not peptide) bonds, in linear amides"/>
    <property type="evidence" value="ECO:0007669"/>
    <property type="project" value="TreeGrafter"/>
</dbReference>
<dbReference type="Proteomes" id="UP000077926">
    <property type="component" value="Chromosome"/>
</dbReference>
<dbReference type="PANTHER" id="PTHR12993">
    <property type="entry name" value="N-ACETYLGLUCOSAMINYL-PHOSPHATIDYLINOSITOL DE-N-ACETYLASE-RELATED"/>
    <property type="match status" value="1"/>
</dbReference>
<dbReference type="PANTHER" id="PTHR12993:SF27">
    <property type="entry name" value="N-ACETYL-ALPHA-D-GLUCOSAMINYL L-MALATE DEACETYLASE 2-RELATED"/>
    <property type="match status" value="1"/>
</dbReference>
<protein>
    <recommendedName>
        <fullName evidence="4">LmbE family protein</fullName>
    </recommendedName>
</protein>
<dbReference type="SUPFAM" id="SSF102588">
    <property type="entry name" value="LmbE-like"/>
    <property type="match status" value="1"/>
</dbReference>
<evidence type="ECO:0000313" key="3">
    <source>
        <dbReference type="Proteomes" id="UP000077926"/>
    </source>
</evidence>
<dbReference type="AlphaFoldDB" id="A0A1B3XNH6"/>
<sequence length="249" mass="28206">MLSPKKVLVVLAHPDDETFLCGGTIAALSERNVHITLLCATKGEMGRRMGNPIFATRESLPELRVSELKNACEELGINDLKFLHLRDKMVEFESDNSLAVRIVKVIREIQPDALITFHERFGGHPDHCAIGRAAEMAFLNSGDAGFYPDAVFSAFKVQSLYFVLWHAFYDQWVMENGLSRIIRVNIAGTLRRKVRALRCHRSQTLAFPELWGNQLQSLPFLSGYEYFINTTSPINMEETDLFRTISKLG</sequence>
<comment type="cofactor">
    <cofactor evidence="1">
        <name>Zn(2+)</name>
        <dbReference type="ChEBI" id="CHEBI:29105"/>
    </cofactor>
</comment>
<dbReference type="InterPro" id="IPR003737">
    <property type="entry name" value="GlcNAc_PI_deacetylase-related"/>
</dbReference>
<dbReference type="EMBL" id="CP017080">
    <property type="protein sequence ID" value="AOH54762.1"/>
    <property type="molecule type" value="Genomic_DNA"/>
</dbReference>
<dbReference type="STRING" id="264697.ABE28_010405"/>
<evidence type="ECO:0000256" key="1">
    <source>
        <dbReference type="ARBA" id="ARBA00001947"/>
    </source>
</evidence>
<evidence type="ECO:0000313" key="2">
    <source>
        <dbReference type="EMBL" id="AOH54762.1"/>
    </source>
</evidence>
<gene>
    <name evidence="2" type="ORF">ABE28_010405</name>
</gene>
<organism evidence="2 3">
    <name type="scientific">Peribacillus muralis</name>
    <dbReference type="NCBI Taxonomy" id="264697"/>
    <lineage>
        <taxon>Bacteria</taxon>
        <taxon>Bacillati</taxon>
        <taxon>Bacillota</taxon>
        <taxon>Bacilli</taxon>
        <taxon>Bacillales</taxon>
        <taxon>Bacillaceae</taxon>
        <taxon>Peribacillus</taxon>
    </lineage>
</organism>
<reference evidence="2 3" key="1">
    <citation type="submission" date="2016-08" db="EMBL/GenBank/DDBJ databases">
        <title>Complete genome sequence of Bacillus muralis G25-68, a strain with toxicity to nematodes.</title>
        <authorList>
            <person name="Zheng Z."/>
        </authorList>
    </citation>
    <scope>NUCLEOTIDE SEQUENCE [LARGE SCALE GENOMIC DNA]</scope>
    <source>
        <strain evidence="2 3">G25-68</strain>
    </source>
</reference>
<proteinExistence type="predicted"/>
<accession>A0A1B3XNH6</accession>
<evidence type="ECO:0008006" key="4">
    <source>
        <dbReference type="Google" id="ProtNLM"/>
    </source>
</evidence>
<dbReference type="Gene3D" id="3.40.50.10320">
    <property type="entry name" value="LmbE-like"/>
    <property type="match status" value="1"/>
</dbReference>
<dbReference type="KEGG" id="bmur:ABE28_010405"/>
<dbReference type="InterPro" id="IPR024078">
    <property type="entry name" value="LmbE-like_dom_sf"/>
</dbReference>